<dbReference type="InterPro" id="IPR008909">
    <property type="entry name" value="DALR_anticod-bd"/>
</dbReference>
<gene>
    <name evidence="2" type="ORF">CEUTPL_LOCUS6514</name>
</gene>
<dbReference type="EMBL" id="OU892279">
    <property type="protein sequence ID" value="CAG9765919.1"/>
    <property type="molecule type" value="Genomic_DNA"/>
</dbReference>
<dbReference type="Pfam" id="PF05746">
    <property type="entry name" value="DALR_1"/>
    <property type="match status" value="1"/>
</dbReference>
<protein>
    <recommendedName>
        <fullName evidence="1">DALR anticodon binding domain-containing protein</fullName>
    </recommendedName>
</protein>
<dbReference type="Proteomes" id="UP001152799">
    <property type="component" value="Chromosome 3"/>
</dbReference>
<organism evidence="2 3">
    <name type="scientific">Ceutorhynchus assimilis</name>
    <name type="common">cabbage seed weevil</name>
    <dbReference type="NCBI Taxonomy" id="467358"/>
    <lineage>
        <taxon>Eukaryota</taxon>
        <taxon>Metazoa</taxon>
        <taxon>Ecdysozoa</taxon>
        <taxon>Arthropoda</taxon>
        <taxon>Hexapoda</taxon>
        <taxon>Insecta</taxon>
        <taxon>Pterygota</taxon>
        <taxon>Neoptera</taxon>
        <taxon>Endopterygota</taxon>
        <taxon>Coleoptera</taxon>
        <taxon>Polyphaga</taxon>
        <taxon>Cucujiformia</taxon>
        <taxon>Curculionidae</taxon>
        <taxon>Ceutorhynchinae</taxon>
        <taxon>Ceutorhynchus</taxon>
    </lineage>
</organism>
<dbReference type="GO" id="GO:0000049">
    <property type="term" value="F:tRNA binding"/>
    <property type="evidence" value="ECO:0007669"/>
    <property type="project" value="TreeGrafter"/>
</dbReference>
<dbReference type="Gene3D" id="1.10.730.10">
    <property type="entry name" value="Isoleucyl-tRNA Synthetase, Domain 1"/>
    <property type="match status" value="1"/>
</dbReference>
<dbReference type="GO" id="GO:0106217">
    <property type="term" value="P:tRNA C3-cytosine methylation"/>
    <property type="evidence" value="ECO:0007669"/>
    <property type="project" value="TreeGrafter"/>
</dbReference>
<dbReference type="GO" id="GO:0006420">
    <property type="term" value="P:arginyl-tRNA aminoacylation"/>
    <property type="evidence" value="ECO:0007669"/>
    <property type="project" value="InterPro"/>
</dbReference>
<evidence type="ECO:0000313" key="2">
    <source>
        <dbReference type="EMBL" id="CAG9765919.1"/>
    </source>
</evidence>
<dbReference type="SMART" id="SM00836">
    <property type="entry name" value="DALR_1"/>
    <property type="match status" value="1"/>
</dbReference>
<dbReference type="SUPFAM" id="SSF47323">
    <property type="entry name" value="Anticodon-binding domain of a subclass of class I aminoacyl-tRNA synthetases"/>
    <property type="match status" value="1"/>
</dbReference>
<reference evidence="2" key="1">
    <citation type="submission" date="2022-01" db="EMBL/GenBank/DDBJ databases">
        <authorList>
            <person name="King R."/>
        </authorList>
    </citation>
    <scope>NUCLEOTIDE SEQUENCE</scope>
</reference>
<accession>A0A9N9QMY2</accession>
<dbReference type="PANTHER" id="PTHR16043:SF1">
    <property type="entry name" value="DALR ANTICODON-BINDING DOMAIN-CONTAINING PROTEIN 3"/>
    <property type="match status" value="1"/>
</dbReference>
<evidence type="ECO:0000259" key="1">
    <source>
        <dbReference type="SMART" id="SM00836"/>
    </source>
</evidence>
<dbReference type="OrthoDB" id="9990834at2759"/>
<feature type="domain" description="DALR anticodon binding" evidence="1">
    <location>
        <begin position="283"/>
        <end position="418"/>
    </location>
</feature>
<dbReference type="AlphaFoldDB" id="A0A9N9QMY2"/>
<sequence length="418" mass="47990">MNPLHQLINNIYDTLIGKIPGDDETLVKMHTRHLEELGELSFPLPMKNWYNLAGNLIDNQQSVTIFSCEMQEDDIDTALVKFKSSFNDKTKIRICKVIRTSVHLFLERPSLFNCGIRIALNEADSYGKWAIFSKCIKIDTNLDISNVEDLDLTTLRLSIIKKTLDNFLELTTDMQSNEILHVNLSHNSGHNNNILCGPVTNNQGTKDTTNKAIDIFNKRISDMRLMAQHRYRLNIKSASEWQDFFNRLGRASVTIELLSNKPHKSIKIALNDLSGVNKGAAFIFYNCARLTILLKEFNSKSNKGIYPGLPNLDNIDFSLLDQPEEWELLYVYILQYPFVVKNCVRSIEKGIVNPQNLVTFLSSISSVFSVYYRRVRILTEPRDHMFGLVFARIYLLKALQVVFYNALRLLNIEPVSEM</sequence>
<dbReference type="InterPro" id="IPR009080">
    <property type="entry name" value="tRNAsynth_Ia_anticodon-bd"/>
</dbReference>
<dbReference type="PANTHER" id="PTHR16043">
    <property type="entry name" value="DALRD3 PROTEIN"/>
    <property type="match status" value="1"/>
</dbReference>
<keyword evidence="3" id="KW-1185">Reference proteome</keyword>
<evidence type="ECO:0000313" key="3">
    <source>
        <dbReference type="Proteomes" id="UP001152799"/>
    </source>
</evidence>
<name>A0A9N9QMY2_9CUCU</name>
<dbReference type="GO" id="GO:0005524">
    <property type="term" value="F:ATP binding"/>
    <property type="evidence" value="ECO:0007669"/>
    <property type="project" value="InterPro"/>
</dbReference>
<dbReference type="InterPro" id="IPR037380">
    <property type="entry name" value="DALRD3"/>
</dbReference>
<dbReference type="GO" id="GO:0004814">
    <property type="term" value="F:arginine-tRNA ligase activity"/>
    <property type="evidence" value="ECO:0007669"/>
    <property type="project" value="InterPro"/>
</dbReference>
<proteinExistence type="predicted"/>